<sequence length="159" mass="18065">MKKLLLLFALIALSCSSDDDSGSTDLITNLPGYQEPFFWPGTTKDKIVEEFGDDYDTEDNEFSLGYKMCYDDLTKPGVVEMCFSLDNDLGLYETIVTYYPTKENLELLIKEMEEKYGTPNKTDAKGLVVYRYPDTDMFSVELMHLSGDYTGIVSVKEAF</sequence>
<organism evidence="2 3">
    <name type="scientific">Sinomicrobium oceani</name>
    <dbReference type="NCBI Taxonomy" id="1150368"/>
    <lineage>
        <taxon>Bacteria</taxon>
        <taxon>Pseudomonadati</taxon>
        <taxon>Bacteroidota</taxon>
        <taxon>Flavobacteriia</taxon>
        <taxon>Flavobacteriales</taxon>
        <taxon>Flavobacteriaceae</taxon>
        <taxon>Sinomicrobium</taxon>
    </lineage>
</organism>
<gene>
    <name evidence="2" type="ORF">SAMN02927921_00005</name>
</gene>
<proteinExistence type="predicted"/>
<dbReference type="AlphaFoldDB" id="A0A1K1LKB2"/>
<dbReference type="EMBL" id="FPJE01000001">
    <property type="protein sequence ID" value="SFW11320.1"/>
    <property type="molecule type" value="Genomic_DNA"/>
</dbReference>
<feature type="chain" id="PRO_5012724224" description="Lipoprotein" evidence="1">
    <location>
        <begin position="20"/>
        <end position="159"/>
    </location>
</feature>
<protein>
    <recommendedName>
        <fullName evidence="4">Lipoprotein</fullName>
    </recommendedName>
</protein>
<evidence type="ECO:0008006" key="4">
    <source>
        <dbReference type="Google" id="ProtNLM"/>
    </source>
</evidence>
<reference evidence="2 3" key="1">
    <citation type="submission" date="2016-11" db="EMBL/GenBank/DDBJ databases">
        <authorList>
            <person name="Jaros S."/>
            <person name="Januszkiewicz K."/>
            <person name="Wedrychowicz H."/>
        </authorList>
    </citation>
    <scope>NUCLEOTIDE SEQUENCE [LARGE SCALE GENOMIC DNA]</scope>
    <source>
        <strain evidence="2 3">CGMCC 1.12145</strain>
    </source>
</reference>
<evidence type="ECO:0000256" key="1">
    <source>
        <dbReference type="SAM" id="SignalP"/>
    </source>
</evidence>
<dbReference type="RefSeq" id="WP_072315256.1">
    <property type="nucleotide sequence ID" value="NZ_FPJE01000001.1"/>
</dbReference>
<evidence type="ECO:0000313" key="2">
    <source>
        <dbReference type="EMBL" id="SFW11320.1"/>
    </source>
</evidence>
<dbReference type="STRING" id="1150368.SAMN02927921_00005"/>
<dbReference type="Proteomes" id="UP000182248">
    <property type="component" value="Unassembled WGS sequence"/>
</dbReference>
<feature type="signal peptide" evidence="1">
    <location>
        <begin position="1"/>
        <end position="19"/>
    </location>
</feature>
<keyword evidence="3" id="KW-1185">Reference proteome</keyword>
<keyword evidence="1" id="KW-0732">Signal</keyword>
<dbReference type="PROSITE" id="PS51257">
    <property type="entry name" value="PROKAR_LIPOPROTEIN"/>
    <property type="match status" value="1"/>
</dbReference>
<accession>A0A1K1LKB2</accession>
<evidence type="ECO:0000313" key="3">
    <source>
        <dbReference type="Proteomes" id="UP000182248"/>
    </source>
</evidence>
<name>A0A1K1LKB2_9FLAO</name>